<dbReference type="PANTHER" id="PTHR23104:SF1">
    <property type="entry name" value="EF-HAND DOMAIN-CONTAINING PROTEIN"/>
    <property type="match status" value="1"/>
</dbReference>
<comment type="caution">
    <text evidence="4">The sequence shown here is derived from an EMBL/GenBank/DDBJ whole genome shotgun (WGS) entry which is preliminary data.</text>
</comment>
<keyword evidence="1 3" id="KW-0732">Signal</keyword>
<accession>A0ABQ9ETR6</accession>
<proteinExistence type="predicted"/>
<evidence type="ECO:0000313" key="4">
    <source>
        <dbReference type="EMBL" id="KAJ8308459.1"/>
    </source>
</evidence>
<dbReference type="InterPro" id="IPR052110">
    <property type="entry name" value="MCFD2-like"/>
</dbReference>
<protein>
    <submittedName>
        <fullName evidence="4">Uncharacterized protein</fullName>
    </submittedName>
</protein>
<keyword evidence="5" id="KW-1185">Reference proteome</keyword>
<dbReference type="EMBL" id="JARBDR010000657">
    <property type="protein sequence ID" value="KAJ8308459.1"/>
    <property type="molecule type" value="Genomic_DNA"/>
</dbReference>
<feature type="signal peptide" evidence="3">
    <location>
        <begin position="1"/>
        <end position="23"/>
    </location>
</feature>
<evidence type="ECO:0000256" key="3">
    <source>
        <dbReference type="SAM" id="SignalP"/>
    </source>
</evidence>
<gene>
    <name evidence="4" type="ORF">KUTeg_013333</name>
</gene>
<sequence>MILFTLNIKIFVALLICIYQTYGHGDHGHAASNTGGTPTPPEQVNFHDPKITQDEAHIKEHLKDQIDTNKRMTPQEMEFHYFRLHDSNNDTKLDGLEIMAALSHMNVMFEVKPHEKVGKTEEQIAAMQKERQEGALKYYTGWFRRYTPKSLNYY</sequence>
<keyword evidence="2" id="KW-0677">Repeat</keyword>
<evidence type="ECO:0000313" key="5">
    <source>
        <dbReference type="Proteomes" id="UP001217089"/>
    </source>
</evidence>
<dbReference type="Gene3D" id="1.10.238.10">
    <property type="entry name" value="EF-hand"/>
    <property type="match status" value="1"/>
</dbReference>
<name>A0ABQ9ETR6_TEGGR</name>
<feature type="chain" id="PRO_5047048271" evidence="3">
    <location>
        <begin position="24"/>
        <end position="154"/>
    </location>
</feature>
<dbReference type="Proteomes" id="UP001217089">
    <property type="component" value="Unassembled WGS sequence"/>
</dbReference>
<reference evidence="4 5" key="1">
    <citation type="submission" date="2022-12" db="EMBL/GenBank/DDBJ databases">
        <title>Chromosome-level genome of Tegillarca granosa.</title>
        <authorList>
            <person name="Kim J."/>
        </authorList>
    </citation>
    <scope>NUCLEOTIDE SEQUENCE [LARGE SCALE GENOMIC DNA]</scope>
    <source>
        <strain evidence="4">Teg-2019</strain>
        <tissue evidence="4">Adductor muscle</tissue>
    </source>
</reference>
<organism evidence="4 5">
    <name type="scientific">Tegillarca granosa</name>
    <name type="common">Malaysian cockle</name>
    <name type="synonym">Anadara granosa</name>
    <dbReference type="NCBI Taxonomy" id="220873"/>
    <lineage>
        <taxon>Eukaryota</taxon>
        <taxon>Metazoa</taxon>
        <taxon>Spiralia</taxon>
        <taxon>Lophotrochozoa</taxon>
        <taxon>Mollusca</taxon>
        <taxon>Bivalvia</taxon>
        <taxon>Autobranchia</taxon>
        <taxon>Pteriomorphia</taxon>
        <taxon>Arcoida</taxon>
        <taxon>Arcoidea</taxon>
        <taxon>Arcidae</taxon>
        <taxon>Tegillarca</taxon>
    </lineage>
</organism>
<evidence type="ECO:0000256" key="2">
    <source>
        <dbReference type="ARBA" id="ARBA00022737"/>
    </source>
</evidence>
<dbReference type="PANTHER" id="PTHR23104">
    <property type="entry name" value="MULTIPLE COAGULATION FACTOR DEFICIENCY PROTEIN 2 NEURAL STEM CELL DERIVED NEURONAL SURVIVAL PROTEIN"/>
    <property type="match status" value="1"/>
</dbReference>
<evidence type="ECO:0000256" key="1">
    <source>
        <dbReference type="ARBA" id="ARBA00022729"/>
    </source>
</evidence>